<proteinExistence type="predicted"/>
<sequence>MLETSSAAGPSSSKITPSPSDVLPSLARCCVIRVGVDDIRPTSGCLSYEQAAVVRIHSQRGGNTGPFDFAVLVQEPRGHYAADEMILSKSLQFAATNAILDLASTHRFHEICTFSRRLCPTMTPMMLLLHPQQQYRVELRRQDRTASDFRLSSERRPMLDEQTPFALLGIRGHGARPRMNAPYTSSVARTCEFRRHLGAVRSPAAQRRDFLPRR</sequence>
<keyword evidence="3" id="KW-1185">Reference proteome</keyword>
<evidence type="ECO:0000313" key="2">
    <source>
        <dbReference type="EMBL" id="RDX43764.1"/>
    </source>
</evidence>
<dbReference type="EMBL" id="KZ857460">
    <property type="protein sequence ID" value="RDX43764.1"/>
    <property type="molecule type" value="Genomic_DNA"/>
</dbReference>
<name>A0A371CTW9_9APHY</name>
<organism evidence="2 3">
    <name type="scientific">Lentinus brumalis</name>
    <dbReference type="NCBI Taxonomy" id="2498619"/>
    <lineage>
        <taxon>Eukaryota</taxon>
        <taxon>Fungi</taxon>
        <taxon>Dikarya</taxon>
        <taxon>Basidiomycota</taxon>
        <taxon>Agaricomycotina</taxon>
        <taxon>Agaricomycetes</taxon>
        <taxon>Polyporales</taxon>
        <taxon>Polyporaceae</taxon>
        <taxon>Lentinus</taxon>
    </lineage>
</organism>
<gene>
    <name evidence="2" type="ORF">OH76DRAFT_1184213</name>
</gene>
<evidence type="ECO:0000313" key="3">
    <source>
        <dbReference type="Proteomes" id="UP000256964"/>
    </source>
</evidence>
<dbReference type="AlphaFoldDB" id="A0A371CTW9"/>
<reference evidence="2 3" key="1">
    <citation type="journal article" date="2018" name="Biotechnol. Biofuels">
        <title>Integrative visual omics of the white-rot fungus Polyporus brumalis exposes the biotechnological potential of its oxidative enzymes for delignifying raw plant biomass.</title>
        <authorList>
            <person name="Miyauchi S."/>
            <person name="Rancon A."/>
            <person name="Drula E."/>
            <person name="Hage H."/>
            <person name="Chaduli D."/>
            <person name="Favel A."/>
            <person name="Grisel S."/>
            <person name="Henrissat B."/>
            <person name="Herpoel-Gimbert I."/>
            <person name="Ruiz-Duenas F.J."/>
            <person name="Chevret D."/>
            <person name="Hainaut M."/>
            <person name="Lin J."/>
            <person name="Wang M."/>
            <person name="Pangilinan J."/>
            <person name="Lipzen A."/>
            <person name="Lesage-Meessen L."/>
            <person name="Navarro D."/>
            <person name="Riley R."/>
            <person name="Grigoriev I.V."/>
            <person name="Zhou S."/>
            <person name="Raouche S."/>
            <person name="Rosso M.N."/>
        </authorList>
    </citation>
    <scope>NUCLEOTIDE SEQUENCE [LARGE SCALE GENOMIC DNA]</scope>
    <source>
        <strain evidence="2 3">BRFM 1820</strain>
    </source>
</reference>
<evidence type="ECO:0000256" key="1">
    <source>
        <dbReference type="SAM" id="MobiDB-lite"/>
    </source>
</evidence>
<dbReference type="Proteomes" id="UP000256964">
    <property type="component" value="Unassembled WGS sequence"/>
</dbReference>
<feature type="compositionally biased region" description="Polar residues" evidence="1">
    <location>
        <begin position="1"/>
        <end position="19"/>
    </location>
</feature>
<accession>A0A371CTW9</accession>
<feature type="region of interest" description="Disordered" evidence="1">
    <location>
        <begin position="1"/>
        <end position="20"/>
    </location>
</feature>
<protein>
    <submittedName>
        <fullName evidence="2">Uncharacterized protein</fullName>
    </submittedName>
</protein>